<feature type="domain" description="FecR protein" evidence="2">
    <location>
        <begin position="114"/>
        <end position="197"/>
    </location>
</feature>
<dbReference type="RefSeq" id="WP_067554965.1">
    <property type="nucleotide sequence ID" value="NZ_CP016895.1"/>
</dbReference>
<dbReference type="InterPro" id="IPR006860">
    <property type="entry name" value="FecR"/>
</dbReference>
<feature type="domain" description="FecR N-terminal" evidence="3">
    <location>
        <begin position="13"/>
        <end position="54"/>
    </location>
</feature>
<dbReference type="GO" id="GO:0016301">
    <property type="term" value="F:kinase activity"/>
    <property type="evidence" value="ECO:0007669"/>
    <property type="project" value="UniProtKB-KW"/>
</dbReference>
<dbReference type="InterPro" id="IPR032623">
    <property type="entry name" value="FecR_N"/>
</dbReference>
<evidence type="ECO:0000313" key="4">
    <source>
        <dbReference type="EMBL" id="AOA58471.1"/>
    </source>
</evidence>
<dbReference type="AlphaFoldDB" id="A0A1B2LZX9"/>
<sequence length="318" mass="36542">MPNNSALPTQILEQAADWMVLLHAGDLSEQQYQQFLNWQAADPRHAQAIQYIEKMTAGLAQLPAHFQPEQLLEAKHSFHQIKKNIVFGLAGLCLLGGTLYLIPWDKWQADQYSAVGEIKRINLADGSQLILASNSYINIHFDQQQRQIELISGEIYIQTAKDPQHRPFVVRTDHGDVTALGTQFTVRQDDRAVQSQVHVYQHAVAIQPKQQPHSQRIGAGQYAQYDEHHVSTVRQLKNQQPYWTQQLLVVEHWPLDKVLTELYRYKKGTYLLDPRLAKIPVSGVFSLKDIEQSLEVLAYQENLSLNFYSPYLLRVQQK</sequence>
<keyword evidence="1" id="KW-0472">Membrane</keyword>
<dbReference type="Pfam" id="PF16220">
    <property type="entry name" value="DUF4880"/>
    <property type="match status" value="1"/>
</dbReference>
<dbReference type="PIRSF" id="PIRSF018266">
    <property type="entry name" value="FecR"/>
    <property type="match status" value="1"/>
</dbReference>
<accession>A0A1B2LZX9</accession>
<dbReference type="Proteomes" id="UP000093391">
    <property type="component" value="Chromosome"/>
</dbReference>
<keyword evidence="4" id="KW-0808">Transferase</keyword>
<keyword evidence="5" id="KW-1185">Reference proteome</keyword>
<dbReference type="OrthoDB" id="1099576at2"/>
<protein>
    <submittedName>
        <fullName evidence="4">Histidine kinase</fullName>
    </submittedName>
</protein>
<organism evidence="4 5">
    <name type="scientific">Acinetobacter larvae</name>
    <dbReference type="NCBI Taxonomy" id="1789224"/>
    <lineage>
        <taxon>Bacteria</taxon>
        <taxon>Pseudomonadati</taxon>
        <taxon>Pseudomonadota</taxon>
        <taxon>Gammaproteobacteria</taxon>
        <taxon>Moraxellales</taxon>
        <taxon>Moraxellaceae</taxon>
        <taxon>Acinetobacter</taxon>
    </lineage>
</organism>
<proteinExistence type="predicted"/>
<dbReference type="PANTHER" id="PTHR30273">
    <property type="entry name" value="PERIPLASMIC SIGNAL SENSOR AND SIGMA FACTOR ACTIVATOR FECR-RELATED"/>
    <property type="match status" value="1"/>
</dbReference>
<feature type="transmembrane region" description="Helical" evidence="1">
    <location>
        <begin position="85"/>
        <end position="104"/>
    </location>
</feature>
<dbReference type="EMBL" id="CP016895">
    <property type="protein sequence ID" value="AOA58471.1"/>
    <property type="molecule type" value="Genomic_DNA"/>
</dbReference>
<dbReference type="PANTHER" id="PTHR30273:SF2">
    <property type="entry name" value="PROTEIN FECR"/>
    <property type="match status" value="1"/>
</dbReference>
<dbReference type="Pfam" id="PF04773">
    <property type="entry name" value="FecR"/>
    <property type="match status" value="1"/>
</dbReference>
<keyword evidence="1" id="KW-1133">Transmembrane helix</keyword>
<evidence type="ECO:0000259" key="2">
    <source>
        <dbReference type="Pfam" id="PF04773"/>
    </source>
</evidence>
<evidence type="ECO:0000256" key="1">
    <source>
        <dbReference type="SAM" id="Phobius"/>
    </source>
</evidence>
<reference evidence="4 5" key="1">
    <citation type="submission" date="2016-08" db="EMBL/GenBank/DDBJ databases">
        <authorList>
            <person name="Seilhamer J.J."/>
        </authorList>
    </citation>
    <scope>NUCLEOTIDE SEQUENCE [LARGE SCALE GENOMIC DNA]</scope>
    <source>
        <strain evidence="4 5">BRTC-1</strain>
    </source>
</reference>
<name>A0A1B2LZX9_9GAMM</name>
<keyword evidence="1" id="KW-0812">Transmembrane</keyword>
<dbReference type="KEGG" id="ala:BFG52_08960"/>
<keyword evidence="4" id="KW-0418">Kinase</keyword>
<dbReference type="InterPro" id="IPR012373">
    <property type="entry name" value="Ferrdict_sens_TM"/>
</dbReference>
<dbReference type="Gene3D" id="2.60.120.1440">
    <property type="match status" value="1"/>
</dbReference>
<dbReference type="GO" id="GO:0016989">
    <property type="term" value="F:sigma factor antagonist activity"/>
    <property type="evidence" value="ECO:0007669"/>
    <property type="project" value="TreeGrafter"/>
</dbReference>
<evidence type="ECO:0000259" key="3">
    <source>
        <dbReference type="Pfam" id="PF16220"/>
    </source>
</evidence>
<dbReference type="STRING" id="1789224.BFG52_08960"/>
<gene>
    <name evidence="4" type="ORF">BFG52_08960</name>
</gene>
<evidence type="ECO:0000313" key="5">
    <source>
        <dbReference type="Proteomes" id="UP000093391"/>
    </source>
</evidence>